<dbReference type="Pfam" id="PF08747">
    <property type="entry name" value="BrxB"/>
    <property type="match status" value="1"/>
</dbReference>
<sequence length="188" mass="20792">MSSKVAKLVGAYREHISVPWAGGLAAIQRVIFAVYDKTDELRLRAHIDEFRLATLEAGHEWLLLDVTNAFPEWMAAQEYRDAYFECPEDLTGYQAGEITEFVHGLVERIKATIAAEATPNTVVALMGVGSLFGLARVSSVVEGIKDAVGGRLVVFFPGEYHPENHAYRLLDARDGWNYLAVPLLAKEA</sequence>
<accession>A0A235EV66</accession>
<dbReference type="AlphaFoldDB" id="A0A235EV66"/>
<protein>
    <submittedName>
        <fullName evidence="1">DUF1788 domain-containing protein</fullName>
    </submittedName>
</protein>
<dbReference type="RefSeq" id="WP_094269324.1">
    <property type="nucleotide sequence ID" value="NZ_NOIH01000024.1"/>
</dbReference>
<evidence type="ECO:0000313" key="2">
    <source>
        <dbReference type="Proteomes" id="UP000215181"/>
    </source>
</evidence>
<reference evidence="1 2" key="1">
    <citation type="submission" date="2017-07" db="EMBL/GenBank/DDBJ databases">
        <title>Thauera sp. KNDSS-Mac4 genome sequence and assembly.</title>
        <authorList>
            <person name="Mayilraj S."/>
        </authorList>
    </citation>
    <scope>NUCLEOTIDE SEQUENCE [LARGE SCALE GENOMIC DNA]</scope>
    <source>
        <strain evidence="1 2">KNDSS-Mac4</strain>
    </source>
</reference>
<dbReference type="Proteomes" id="UP000215181">
    <property type="component" value="Unassembled WGS sequence"/>
</dbReference>
<dbReference type="InterPro" id="IPR014858">
    <property type="entry name" value="BrxB"/>
</dbReference>
<evidence type="ECO:0000313" key="1">
    <source>
        <dbReference type="EMBL" id="OYD52938.1"/>
    </source>
</evidence>
<organism evidence="1 2">
    <name type="scientific">Thauera propionica</name>
    <dbReference type="NCBI Taxonomy" id="2019431"/>
    <lineage>
        <taxon>Bacteria</taxon>
        <taxon>Pseudomonadati</taxon>
        <taxon>Pseudomonadota</taxon>
        <taxon>Betaproteobacteria</taxon>
        <taxon>Rhodocyclales</taxon>
        <taxon>Zoogloeaceae</taxon>
        <taxon>Thauera</taxon>
    </lineage>
</organism>
<name>A0A235EV66_9RHOO</name>
<dbReference type="EMBL" id="NOIH01000024">
    <property type="protein sequence ID" value="OYD52938.1"/>
    <property type="molecule type" value="Genomic_DNA"/>
</dbReference>
<dbReference type="OrthoDB" id="5430574at2"/>
<comment type="caution">
    <text evidence="1">The sequence shown here is derived from an EMBL/GenBank/DDBJ whole genome shotgun (WGS) entry which is preliminary data.</text>
</comment>
<keyword evidence="2" id="KW-1185">Reference proteome</keyword>
<gene>
    <name evidence="1" type="ORF">CGK74_15420</name>
</gene>
<proteinExistence type="predicted"/>